<evidence type="ECO:0000313" key="2">
    <source>
        <dbReference type="EMBL" id="AFC25602.1"/>
    </source>
</evidence>
<dbReference type="STRING" id="984262.SGRA_2874"/>
<gene>
    <name evidence="2" type="ordered locus">SGRA_2874</name>
</gene>
<dbReference type="eggNOG" id="COG1594">
    <property type="taxonomic scope" value="Bacteria"/>
</dbReference>
<dbReference type="HOGENOM" id="CLU_039030_1_0_10"/>
<dbReference type="Proteomes" id="UP000007519">
    <property type="component" value="Chromosome"/>
</dbReference>
<feature type="transmembrane region" description="Helical" evidence="1">
    <location>
        <begin position="343"/>
        <end position="363"/>
    </location>
</feature>
<sequence>MLAENDDIRNSILKLPCPTCGNQLSYSAEKQLISCGHCGFSKDFDKANDLVREQSLARAASQQNQYKPKDLGKKVMNCGGCGAQLMVDSSEVSLRCNFCGSEKVNEKAFEQNLIQPQGILPFVVTKRQASEKFKDWIKKGWFHPNKLKKLAALGDVHGIYVPFWTFDAQTYTEWQGQAGYHYYENQTVYENGEQKTKRVRKTRWESKSGRFRQPFDDVLVVASKGLPEKIIERIFPYRLEETINYQNELVVGWESEIYSVDVQQGYQKAEQKMMEDLRNRARRELGGDEQRSLRVDSDFFEQTFKHLILPVWLCSYQYNGKSYQFAVNGQTGRINGEKPISTIKVIITVLIVVAIIGLIIFLSSGGEGN</sequence>
<dbReference type="OrthoDB" id="3182597at2"/>
<organism evidence="2 3">
    <name type="scientific">Saprospira grandis (strain Lewin)</name>
    <dbReference type="NCBI Taxonomy" id="984262"/>
    <lineage>
        <taxon>Bacteria</taxon>
        <taxon>Pseudomonadati</taxon>
        <taxon>Bacteroidota</taxon>
        <taxon>Saprospiria</taxon>
        <taxon>Saprospirales</taxon>
        <taxon>Saprospiraceae</taxon>
        <taxon>Saprospira</taxon>
    </lineage>
</organism>
<evidence type="ECO:0000313" key="3">
    <source>
        <dbReference type="Proteomes" id="UP000007519"/>
    </source>
</evidence>
<keyword evidence="1" id="KW-1133">Transmembrane helix</keyword>
<reference evidence="2 3" key="1">
    <citation type="journal article" date="2012" name="Stand. Genomic Sci.">
        <title>Complete genome sequencing and analysis of Saprospira grandis str. Lewin, a predatory marine bacterium.</title>
        <authorList>
            <person name="Saw J.H."/>
            <person name="Yuryev A."/>
            <person name="Kanbe M."/>
            <person name="Hou S."/>
            <person name="Young A.G."/>
            <person name="Aizawa S."/>
            <person name="Alam M."/>
        </authorList>
    </citation>
    <scope>NUCLEOTIDE SEQUENCE [LARGE SCALE GENOMIC DNA]</scope>
    <source>
        <strain evidence="2 3">Lewin</strain>
    </source>
</reference>
<keyword evidence="1" id="KW-0472">Membrane</keyword>
<evidence type="ECO:0000256" key="1">
    <source>
        <dbReference type="SAM" id="Phobius"/>
    </source>
</evidence>
<evidence type="ECO:0008006" key="4">
    <source>
        <dbReference type="Google" id="ProtNLM"/>
    </source>
</evidence>
<dbReference type="EMBL" id="CP002831">
    <property type="protein sequence ID" value="AFC25602.1"/>
    <property type="molecule type" value="Genomic_DNA"/>
</dbReference>
<keyword evidence="1" id="KW-0812">Transmembrane</keyword>
<protein>
    <recommendedName>
        <fullName evidence="4">Replication restart DNA helicase PriA</fullName>
    </recommendedName>
</protein>
<dbReference type="PANTHER" id="PTHR37826">
    <property type="entry name" value="FLOTILLIN BAND_7_5 DOMAIN PROTEIN"/>
    <property type="match status" value="1"/>
</dbReference>
<dbReference type="PANTHER" id="PTHR37826:SF3">
    <property type="entry name" value="J DOMAIN-CONTAINING PROTEIN"/>
    <property type="match status" value="1"/>
</dbReference>
<proteinExistence type="predicted"/>
<name>H6LAK9_SAPGL</name>
<dbReference type="RefSeq" id="WP_015693205.1">
    <property type="nucleotide sequence ID" value="NC_016940.1"/>
</dbReference>
<dbReference type="KEGG" id="sgn:SGRA_2874"/>
<keyword evidence="3" id="KW-1185">Reference proteome</keyword>
<accession>H6LAK9</accession>
<dbReference type="AlphaFoldDB" id="H6LAK9"/>